<comment type="caution">
    <text evidence="2">The sequence shown here is derived from an EMBL/GenBank/DDBJ whole genome shotgun (WGS) entry which is preliminary data.</text>
</comment>
<accession>A0ABP1QXB3</accession>
<reference evidence="2 3" key="1">
    <citation type="submission" date="2024-08" db="EMBL/GenBank/DDBJ databases">
        <authorList>
            <person name="Cucini C."/>
            <person name="Frati F."/>
        </authorList>
    </citation>
    <scope>NUCLEOTIDE SEQUENCE [LARGE SCALE GENOMIC DNA]</scope>
</reference>
<dbReference type="EMBL" id="CAXLJM020000049">
    <property type="protein sequence ID" value="CAL8113920.1"/>
    <property type="molecule type" value="Genomic_DNA"/>
</dbReference>
<feature type="compositionally biased region" description="Polar residues" evidence="1">
    <location>
        <begin position="126"/>
        <end position="137"/>
    </location>
</feature>
<dbReference type="Proteomes" id="UP001642540">
    <property type="component" value="Unassembled WGS sequence"/>
</dbReference>
<evidence type="ECO:0000256" key="1">
    <source>
        <dbReference type="SAM" id="MobiDB-lite"/>
    </source>
</evidence>
<protein>
    <submittedName>
        <fullName evidence="2">Uncharacterized protein</fullName>
    </submittedName>
</protein>
<evidence type="ECO:0000313" key="3">
    <source>
        <dbReference type="Proteomes" id="UP001642540"/>
    </source>
</evidence>
<keyword evidence="3" id="KW-1185">Reference proteome</keyword>
<evidence type="ECO:0000313" key="2">
    <source>
        <dbReference type="EMBL" id="CAL8113920.1"/>
    </source>
</evidence>
<proteinExistence type="predicted"/>
<feature type="region of interest" description="Disordered" evidence="1">
    <location>
        <begin position="92"/>
        <end position="151"/>
    </location>
</feature>
<organism evidence="2 3">
    <name type="scientific">Orchesella dallaii</name>
    <dbReference type="NCBI Taxonomy" id="48710"/>
    <lineage>
        <taxon>Eukaryota</taxon>
        <taxon>Metazoa</taxon>
        <taxon>Ecdysozoa</taxon>
        <taxon>Arthropoda</taxon>
        <taxon>Hexapoda</taxon>
        <taxon>Collembola</taxon>
        <taxon>Entomobryomorpha</taxon>
        <taxon>Entomobryoidea</taxon>
        <taxon>Orchesellidae</taxon>
        <taxon>Orchesellinae</taxon>
        <taxon>Orchesella</taxon>
    </lineage>
</organism>
<feature type="region of interest" description="Disordered" evidence="1">
    <location>
        <begin position="1"/>
        <end position="48"/>
    </location>
</feature>
<sequence length="346" mass="38207">MASVSQELQEKLDSLKFTEAEADDNTSNNDSQRAGATDDDTTGGEDNSNLAQLKLLEYIEALKFNPDLIPPIEKESSVSVVAEILGENLDKNTMNKGNKRGTGTNKSKVNFSNSKIPSGTYDEANNYGSYLRSQPPQTFAARVPSSSSKKSVKRSYTKVIREWGKRPMLIESEAPWTPRNQSYFRAVKTLAKPNPRQDVNSNMQQAIGIEERSSTRGYPPNAVPIFPNGMNPASLWNPPYSAMQGPVVTRISPQPPEKSGGRPQLAVAVDSPYQYQELVVPFQPPQPQPVLFGHLNSQGLWMPLIQQQHQFQMYQPRPQVPMQLITNTGSYSNLTGESSGSDTKGT</sequence>
<feature type="compositionally biased region" description="Polar residues" evidence="1">
    <location>
        <begin position="92"/>
        <end position="117"/>
    </location>
</feature>
<gene>
    <name evidence="2" type="ORF">ODALV1_LOCUS16234</name>
</gene>
<feature type="compositionally biased region" description="Basic and acidic residues" evidence="1">
    <location>
        <begin position="8"/>
        <end position="19"/>
    </location>
</feature>
<name>A0ABP1QXB3_9HEXA</name>